<evidence type="ECO:0000259" key="3">
    <source>
        <dbReference type="Pfam" id="PF09186"/>
    </source>
</evidence>
<dbReference type="PROSITE" id="PS00910">
    <property type="entry name" value="UPF0029"/>
    <property type="match status" value="1"/>
</dbReference>
<feature type="domain" description="UPF0029" evidence="3">
    <location>
        <begin position="140"/>
        <end position="195"/>
    </location>
</feature>
<dbReference type="InterPro" id="IPR023582">
    <property type="entry name" value="Impact"/>
</dbReference>
<comment type="similarity">
    <text evidence="1">Belongs to the IMPACT family.</text>
</comment>
<dbReference type="PATRIC" id="fig|1158608.3.peg.535"/>
<dbReference type="InterPro" id="IPR001498">
    <property type="entry name" value="Impact_N"/>
</dbReference>
<evidence type="ECO:0000313" key="4">
    <source>
        <dbReference type="EMBL" id="EOH99405.1"/>
    </source>
</evidence>
<dbReference type="EMBL" id="AJAR01000010">
    <property type="protein sequence ID" value="EOH99405.1"/>
    <property type="molecule type" value="Genomic_DNA"/>
</dbReference>
<dbReference type="GO" id="GO:0006446">
    <property type="term" value="P:regulation of translational initiation"/>
    <property type="evidence" value="ECO:0007669"/>
    <property type="project" value="TreeGrafter"/>
</dbReference>
<name>R2SW00_9ENTE</name>
<dbReference type="InterPro" id="IPR035647">
    <property type="entry name" value="EFG_III/V"/>
</dbReference>
<dbReference type="InterPro" id="IPR020569">
    <property type="entry name" value="UPF0029_Impact_CS"/>
</dbReference>
<dbReference type="eggNOG" id="COG1739">
    <property type="taxonomic scope" value="Bacteria"/>
</dbReference>
<dbReference type="SUPFAM" id="SSF54980">
    <property type="entry name" value="EF-G C-terminal domain-like"/>
    <property type="match status" value="1"/>
</dbReference>
<keyword evidence="7" id="KW-1185">Reference proteome</keyword>
<evidence type="ECO:0000259" key="2">
    <source>
        <dbReference type="Pfam" id="PF01205"/>
    </source>
</evidence>
<dbReference type="Proteomes" id="UP000014197">
    <property type="component" value="Unassembled WGS sequence"/>
</dbReference>
<dbReference type="Gene3D" id="3.30.70.240">
    <property type="match status" value="1"/>
</dbReference>
<dbReference type="InterPro" id="IPR015269">
    <property type="entry name" value="UPF0029_Impact_C"/>
</dbReference>
<dbReference type="Pfam" id="PF09186">
    <property type="entry name" value="DUF1949"/>
    <property type="match status" value="1"/>
</dbReference>
<dbReference type="STRING" id="155618.RV06_GL001646"/>
<reference evidence="5 7" key="2">
    <citation type="submission" date="2013-03" db="EMBL/GenBank/DDBJ databases">
        <title>The Genome Sequence of Enterococcus haemoperoxidus BAA-382 (PacBio/Illumina hybrid assembly).</title>
        <authorList>
            <consortium name="The Broad Institute Genomics Platform"/>
            <consortium name="The Broad Institute Genome Sequencing Center for Infectious Disease"/>
            <person name="Earl A."/>
            <person name="Russ C."/>
            <person name="Gilmore M."/>
            <person name="Surin D."/>
            <person name="Walker B."/>
            <person name="Young S."/>
            <person name="Zeng Q."/>
            <person name="Gargeya S."/>
            <person name="Fitzgerald M."/>
            <person name="Haas B."/>
            <person name="Abouelleil A."/>
            <person name="Allen A.W."/>
            <person name="Alvarado L."/>
            <person name="Arachchi H.M."/>
            <person name="Berlin A.M."/>
            <person name="Chapman S.B."/>
            <person name="Gainer-Dewar J."/>
            <person name="Goldberg J."/>
            <person name="Griggs A."/>
            <person name="Gujja S."/>
            <person name="Hansen M."/>
            <person name="Howarth C."/>
            <person name="Imamovic A."/>
            <person name="Ireland A."/>
            <person name="Larimer J."/>
            <person name="McCowan C."/>
            <person name="Murphy C."/>
            <person name="Pearson M."/>
            <person name="Poon T.W."/>
            <person name="Priest M."/>
            <person name="Roberts A."/>
            <person name="Saif S."/>
            <person name="Shea T."/>
            <person name="Sisk P."/>
            <person name="Sykes S."/>
            <person name="Wortman J."/>
            <person name="Nusbaum C."/>
            <person name="Birren B."/>
        </authorList>
    </citation>
    <scope>NUCLEOTIDE SEQUENCE [LARGE SCALE GENOMIC DNA]</scope>
    <source>
        <strain evidence="5 7">ATCC BAA-382</strain>
    </source>
</reference>
<dbReference type="Gene3D" id="3.30.230.30">
    <property type="entry name" value="Impact, N-terminal domain"/>
    <property type="match status" value="1"/>
</dbReference>
<feature type="domain" description="Impact N-terminal" evidence="2">
    <location>
        <begin position="19"/>
        <end position="124"/>
    </location>
</feature>
<dbReference type="Pfam" id="PF01205">
    <property type="entry name" value="Impact_N"/>
    <property type="match status" value="1"/>
</dbReference>
<dbReference type="RefSeq" id="WP_010760767.1">
    <property type="nucleotide sequence ID" value="NZ_KB946315.1"/>
</dbReference>
<accession>R2SW00</accession>
<gene>
    <name evidence="5" type="ORF">I583_01855</name>
    <name evidence="4" type="ORF">UAW_00557</name>
</gene>
<protein>
    <recommendedName>
        <fullName evidence="8">Impact family member yvye</fullName>
    </recommendedName>
</protein>
<evidence type="ECO:0000313" key="7">
    <source>
        <dbReference type="Proteomes" id="UP000014197"/>
    </source>
</evidence>
<dbReference type="AlphaFoldDB" id="R2SW00"/>
<evidence type="ECO:0008006" key="8">
    <source>
        <dbReference type="Google" id="ProtNLM"/>
    </source>
</evidence>
<dbReference type="OrthoDB" id="9813771at2"/>
<dbReference type="EMBL" id="ASVY01000002">
    <property type="protein sequence ID" value="EOT62854.1"/>
    <property type="molecule type" value="Genomic_DNA"/>
</dbReference>
<dbReference type="Proteomes" id="UP000013858">
    <property type="component" value="Unassembled WGS sequence"/>
</dbReference>
<dbReference type="PANTHER" id="PTHR16301">
    <property type="entry name" value="IMPACT-RELATED"/>
    <property type="match status" value="1"/>
</dbReference>
<dbReference type="GO" id="GO:0005737">
    <property type="term" value="C:cytoplasm"/>
    <property type="evidence" value="ECO:0007669"/>
    <property type="project" value="TreeGrafter"/>
</dbReference>
<evidence type="ECO:0000313" key="5">
    <source>
        <dbReference type="EMBL" id="EOT62854.1"/>
    </source>
</evidence>
<comment type="caution">
    <text evidence="4">The sequence shown here is derived from an EMBL/GenBank/DDBJ whole genome shotgun (WGS) entry which is preliminary data.</text>
</comment>
<reference evidence="4 6" key="1">
    <citation type="submission" date="2013-02" db="EMBL/GenBank/DDBJ databases">
        <title>The Genome Sequence of Enterococcus haemoperoxidus BAA-382.</title>
        <authorList>
            <consortium name="The Broad Institute Genome Sequencing Platform"/>
            <consortium name="The Broad Institute Genome Sequencing Center for Infectious Disease"/>
            <person name="Earl A.M."/>
            <person name="Gilmore M.S."/>
            <person name="Lebreton F."/>
            <person name="Walker B."/>
            <person name="Young S.K."/>
            <person name="Zeng Q."/>
            <person name="Gargeya S."/>
            <person name="Fitzgerald M."/>
            <person name="Haas B."/>
            <person name="Abouelleil A."/>
            <person name="Alvarado L."/>
            <person name="Arachchi H.M."/>
            <person name="Berlin A.M."/>
            <person name="Chapman S.B."/>
            <person name="Dewar J."/>
            <person name="Goldberg J."/>
            <person name="Griggs A."/>
            <person name="Gujja S."/>
            <person name="Hansen M."/>
            <person name="Howarth C."/>
            <person name="Imamovic A."/>
            <person name="Larimer J."/>
            <person name="McCowan C."/>
            <person name="Murphy C."/>
            <person name="Neiman D."/>
            <person name="Pearson M."/>
            <person name="Priest M."/>
            <person name="Roberts A."/>
            <person name="Saif S."/>
            <person name="Shea T."/>
            <person name="Sisk P."/>
            <person name="Sykes S."/>
            <person name="Wortman J."/>
            <person name="Nusbaum C."/>
            <person name="Birren B."/>
        </authorList>
    </citation>
    <scope>NUCLEOTIDE SEQUENCE [LARGE SCALE GENOMIC DNA]</scope>
    <source>
        <strain evidence="4 6">ATCC BAA-382</strain>
    </source>
</reference>
<dbReference type="InterPro" id="IPR015796">
    <property type="entry name" value="Impact_YigZ-like"/>
</dbReference>
<dbReference type="NCBIfam" id="TIGR00257">
    <property type="entry name" value="IMPACT_YIGZ"/>
    <property type="match status" value="1"/>
</dbReference>
<dbReference type="PANTHER" id="PTHR16301:SF20">
    <property type="entry name" value="IMPACT FAMILY MEMBER YIGZ"/>
    <property type="match status" value="1"/>
</dbReference>
<evidence type="ECO:0000256" key="1">
    <source>
        <dbReference type="ARBA" id="ARBA00007665"/>
    </source>
</evidence>
<dbReference type="InterPro" id="IPR036956">
    <property type="entry name" value="Impact_N_sf"/>
</dbReference>
<proteinExistence type="inferred from homology"/>
<sequence>MLDSYFTIRSDGESEIEIKKSRFICSLKRVYSEDEAKEFIAQKKKEHWKANHNCSAFIIGEKSDIQRSSDDGEPSGTAGVPMLEVLKKQELINVAAVVTRYFGGTKLGAGGLIRAYSHAVSHALNTIGLVEGKLQQEIRLTISYPNLGNVQNFIEHNPYTLQDTVYGEQVDVICLVDEIKSEQFMAEIVELLNGQVTFKEGECSYHEIPIIKKEQLDDI</sequence>
<organism evidence="4 6">
    <name type="scientific">Enterococcus haemoperoxidus ATCC BAA-382</name>
    <dbReference type="NCBI Taxonomy" id="1158608"/>
    <lineage>
        <taxon>Bacteria</taxon>
        <taxon>Bacillati</taxon>
        <taxon>Bacillota</taxon>
        <taxon>Bacilli</taxon>
        <taxon>Lactobacillales</taxon>
        <taxon>Enterococcaceae</taxon>
        <taxon>Enterococcus</taxon>
    </lineage>
</organism>
<dbReference type="SUPFAM" id="SSF54211">
    <property type="entry name" value="Ribosomal protein S5 domain 2-like"/>
    <property type="match status" value="1"/>
</dbReference>
<evidence type="ECO:0000313" key="6">
    <source>
        <dbReference type="Proteomes" id="UP000013858"/>
    </source>
</evidence>
<dbReference type="InterPro" id="IPR020568">
    <property type="entry name" value="Ribosomal_Su5_D2-typ_SF"/>
</dbReference>